<sequence length="209" mass="24118">MSESNSYEEQRWRQIEENQRKVEELHLHHLSAAVREAAARPKPKHKSRLAPGPGKLRRSGRVATLPEQPDYLAGAKRRDYRGGYEAHAAAKQKAEELQRQIHDIRWPAFVKPITHDCASKSFAMAIPKDFIKYLPAHDEAVVVVDEADDEFHMVYNARHHFLRKEWRGFVVHHGLADGDCLVFQLTHMTSSFQMWSYATPTWEKPVMAA</sequence>
<organism evidence="8 9">
    <name type="scientific">Hordeum vulgare subsp. vulgare</name>
    <name type="common">Domesticated barley</name>
    <dbReference type="NCBI Taxonomy" id="112509"/>
    <lineage>
        <taxon>Eukaryota</taxon>
        <taxon>Viridiplantae</taxon>
        <taxon>Streptophyta</taxon>
        <taxon>Embryophyta</taxon>
        <taxon>Tracheophyta</taxon>
        <taxon>Spermatophyta</taxon>
        <taxon>Magnoliopsida</taxon>
        <taxon>Liliopsida</taxon>
        <taxon>Poales</taxon>
        <taxon>Poaceae</taxon>
        <taxon>BOP clade</taxon>
        <taxon>Pooideae</taxon>
        <taxon>Triticodae</taxon>
        <taxon>Triticeae</taxon>
        <taxon>Hordeinae</taxon>
        <taxon>Hordeum</taxon>
    </lineage>
</organism>
<feature type="domain" description="TF-B3" evidence="7">
    <location>
        <begin position="109"/>
        <end position="200"/>
    </location>
</feature>
<keyword evidence="3" id="KW-0238">DNA-binding</keyword>
<feature type="region of interest" description="Disordered" evidence="6">
    <location>
        <begin position="32"/>
        <end position="63"/>
    </location>
</feature>
<reference evidence="8" key="2">
    <citation type="submission" date="2020-10" db="EMBL/GenBank/DDBJ databases">
        <authorList>
            <person name="Scholz U."/>
            <person name="Mascher M."/>
            <person name="Fiebig A."/>
        </authorList>
    </citation>
    <scope>NUCLEOTIDE SEQUENCE [LARGE SCALE GENOMIC DNA]</scope>
    <source>
        <strain evidence="8">cv. Morex</strain>
    </source>
</reference>
<dbReference type="GO" id="GO:0005634">
    <property type="term" value="C:nucleus"/>
    <property type="evidence" value="ECO:0007669"/>
    <property type="project" value="UniProtKB-SubCell"/>
</dbReference>
<evidence type="ECO:0000259" key="7">
    <source>
        <dbReference type="PROSITE" id="PS50863"/>
    </source>
</evidence>
<dbReference type="Gene3D" id="2.40.330.10">
    <property type="entry name" value="DNA-binding pseudobarrel domain"/>
    <property type="match status" value="1"/>
</dbReference>
<evidence type="ECO:0000256" key="2">
    <source>
        <dbReference type="ARBA" id="ARBA00023015"/>
    </source>
</evidence>
<evidence type="ECO:0000256" key="4">
    <source>
        <dbReference type="ARBA" id="ARBA00023163"/>
    </source>
</evidence>
<evidence type="ECO:0000256" key="1">
    <source>
        <dbReference type="ARBA" id="ARBA00004123"/>
    </source>
</evidence>
<evidence type="ECO:0000256" key="3">
    <source>
        <dbReference type="ARBA" id="ARBA00023125"/>
    </source>
</evidence>
<dbReference type="SMR" id="A0A8I6YKT6"/>
<dbReference type="InterPro" id="IPR003340">
    <property type="entry name" value="B3_DNA-bd"/>
</dbReference>
<reference evidence="8" key="3">
    <citation type="submission" date="2022-01" db="UniProtKB">
        <authorList>
            <consortium name="EnsemblPlants"/>
        </authorList>
    </citation>
    <scope>IDENTIFICATION</scope>
    <source>
        <strain evidence="8">subsp. vulgare</strain>
    </source>
</reference>
<accession>A0A8I6YKT6</accession>
<evidence type="ECO:0000256" key="6">
    <source>
        <dbReference type="SAM" id="MobiDB-lite"/>
    </source>
</evidence>
<dbReference type="Proteomes" id="UP000011116">
    <property type="component" value="Chromosome 5H"/>
</dbReference>
<proteinExistence type="predicted"/>
<dbReference type="Pfam" id="PF02362">
    <property type="entry name" value="B3"/>
    <property type="match status" value="1"/>
</dbReference>
<keyword evidence="5" id="KW-0539">Nucleus</keyword>
<evidence type="ECO:0000256" key="5">
    <source>
        <dbReference type="ARBA" id="ARBA00023242"/>
    </source>
</evidence>
<dbReference type="PANTHER" id="PTHR31391:SF99">
    <property type="entry name" value="B3 DOMAIN-CONTAINING PROTEIN OS06G0194400"/>
    <property type="match status" value="1"/>
</dbReference>
<keyword evidence="9" id="KW-1185">Reference proteome</keyword>
<dbReference type="AlphaFoldDB" id="A0A8I6YKT6"/>
<dbReference type="EnsemblPlants" id="HORVU.MOREX.r3.5HG0518220.1">
    <property type="protein sequence ID" value="HORVU.MOREX.r3.5HG0518220.1"/>
    <property type="gene ID" value="HORVU.MOREX.r3.5HG0518220"/>
</dbReference>
<evidence type="ECO:0000313" key="9">
    <source>
        <dbReference type="Proteomes" id="UP000011116"/>
    </source>
</evidence>
<protein>
    <recommendedName>
        <fullName evidence="7">TF-B3 domain-containing protein</fullName>
    </recommendedName>
</protein>
<dbReference type="SMART" id="SM01019">
    <property type="entry name" value="B3"/>
    <property type="match status" value="1"/>
</dbReference>
<dbReference type="InterPro" id="IPR044837">
    <property type="entry name" value="REM16-like"/>
</dbReference>
<dbReference type="GO" id="GO:0003677">
    <property type="term" value="F:DNA binding"/>
    <property type="evidence" value="ECO:0007669"/>
    <property type="project" value="UniProtKB-KW"/>
</dbReference>
<dbReference type="Gramene" id="HORVU.MOREX.r3.5HG0518220.1">
    <property type="protein sequence ID" value="HORVU.MOREX.r3.5HG0518220.1"/>
    <property type="gene ID" value="HORVU.MOREX.r3.5HG0518220"/>
</dbReference>
<dbReference type="InterPro" id="IPR015300">
    <property type="entry name" value="DNA-bd_pseudobarrel_sf"/>
</dbReference>
<keyword evidence="2" id="KW-0805">Transcription regulation</keyword>
<dbReference type="PROSITE" id="PS50863">
    <property type="entry name" value="B3"/>
    <property type="match status" value="1"/>
</dbReference>
<dbReference type="PANTHER" id="PTHR31391">
    <property type="entry name" value="B3 DOMAIN-CONTAINING PROTEIN OS11G0197600-RELATED"/>
    <property type="match status" value="1"/>
</dbReference>
<dbReference type="SUPFAM" id="SSF101936">
    <property type="entry name" value="DNA-binding pseudobarrel domain"/>
    <property type="match status" value="1"/>
</dbReference>
<evidence type="ECO:0000313" key="8">
    <source>
        <dbReference type="EnsemblPlants" id="HORVU.MOREX.r3.5HG0518220.1"/>
    </source>
</evidence>
<comment type="subcellular location">
    <subcellularLocation>
        <location evidence="1">Nucleus</location>
    </subcellularLocation>
</comment>
<reference evidence="9" key="1">
    <citation type="journal article" date="2012" name="Nature">
        <title>A physical, genetic and functional sequence assembly of the barley genome.</title>
        <authorList>
            <consortium name="The International Barley Genome Sequencing Consortium"/>
            <person name="Mayer K.F."/>
            <person name="Waugh R."/>
            <person name="Brown J.W."/>
            <person name="Schulman A."/>
            <person name="Langridge P."/>
            <person name="Platzer M."/>
            <person name="Fincher G.B."/>
            <person name="Muehlbauer G.J."/>
            <person name="Sato K."/>
            <person name="Close T.J."/>
            <person name="Wise R.P."/>
            <person name="Stein N."/>
        </authorList>
    </citation>
    <scope>NUCLEOTIDE SEQUENCE [LARGE SCALE GENOMIC DNA]</scope>
    <source>
        <strain evidence="9">cv. Morex</strain>
    </source>
</reference>
<dbReference type="CDD" id="cd10017">
    <property type="entry name" value="B3_DNA"/>
    <property type="match status" value="1"/>
</dbReference>
<keyword evidence="4" id="KW-0804">Transcription</keyword>
<name>A0A8I6YKT6_HORVV</name>